<gene>
    <name evidence="1" type="ORF">IC620_14535</name>
</gene>
<protein>
    <submittedName>
        <fullName evidence="1">Uncharacterized protein</fullName>
    </submittedName>
</protein>
<sequence length="92" mass="10565">MKVVEMIQSENIKLMKDSDRYSLPEAHRWIADDGLVLKSGKDIIFIHDAGWGDNYSIIIYSPNNSKPTLDASYGDIVHINKIDTNWFFISFT</sequence>
<name>A0A926RV96_9BACL</name>
<dbReference type="RefSeq" id="WP_191141094.1">
    <property type="nucleotide sequence ID" value="NZ_JACXAG020000013.1"/>
</dbReference>
<evidence type="ECO:0000313" key="1">
    <source>
        <dbReference type="EMBL" id="MBD1373562.1"/>
    </source>
</evidence>
<comment type="caution">
    <text evidence="1">The sequence shown here is derived from an EMBL/GenBank/DDBJ whole genome shotgun (WGS) entry which is preliminary data.</text>
</comment>
<evidence type="ECO:0000313" key="2">
    <source>
        <dbReference type="Proteomes" id="UP000661691"/>
    </source>
</evidence>
<organism evidence="1 2">
    <name type="scientific">Polycladospora coralii</name>
    <dbReference type="NCBI Taxonomy" id="2771432"/>
    <lineage>
        <taxon>Bacteria</taxon>
        <taxon>Bacillati</taxon>
        <taxon>Bacillota</taxon>
        <taxon>Bacilli</taxon>
        <taxon>Bacillales</taxon>
        <taxon>Thermoactinomycetaceae</taxon>
        <taxon>Polycladospora</taxon>
    </lineage>
</organism>
<reference evidence="1" key="1">
    <citation type="submission" date="2020-09" db="EMBL/GenBank/DDBJ databases">
        <title>A novel bacterium of genus Hazenella, isolated from South China Sea.</title>
        <authorList>
            <person name="Huang H."/>
            <person name="Mo K."/>
            <person name="Hu Y."/>
        </authorList>
    </citation>
    <scope>NUCLEOTIDE SEQUENCE</scope>
    <source>
        <strain evidence="1">IB182357</strain>
    </source>
</reference>
<proteinExistence type="predicted"/>
<accession>A0A926RV96</accession>
<keyword evidence="2" id="KW-1185">Reference proteome</keyword>
<dbReference type="Proteomes" id="UP000661691">
    <property type="component" value="Unassembled WGS sequence"/>
</dbReference>
<dbReference type="AlphaFoldDB" id="A0A926RV96"/>
<dbReference type="EMBL" id="JACXAH010000029">
    <property type="protein sequence ID" value="MBD1373562.1"/>
    <property type="molecule type" value="Genomic_DNA"/>
</dbReference>